<sequence>DTTLELLADAPTRIYDNKDIFEELVIREGWNIPKLHLASHYVNFNTEYTEWLHIDLAKDAHEATNRKDEFSQMTIWLERKEKILRHQQYVDWKLEGSPQPIQREWLPPGLELHRKLIMAKHPSLRAIPINVIEEQYGAQYFRWALRRFIAARMFPDLNRAAYEFHFRKSRSGTKYAINVPTSLRKSFPLLMQFTCVLLVRMVPDGGKLTGVAGHRVARVRVVFAFPEKAIRSLSPPNEREFPQHLAYVEWFPAFPDDLNPAHELYQIKKLKDAQGGRICSIIPVVNIRRSIHLFPKLGPFAPPEWTASNVLRRYFLC</sequence>
<name>A0A409X4Q8_9AGAR</name>
<reference evidence="1 2" key="1">
    <citation type="journal article" date="2018" name="Evol. Lett.">
        <title>Horizontal gene cluster transfer increased hallucinogenic mushroom diversity.</title>
        <authorList>
            <person name="Reynolds H.T."/>
            <person name="Vijayakumar V."/>
            <person name="Gluck-Thaler E."/>
            <person name="Korotkin H.B."/>
            <person name="Matheny P.B."/>
            <person name="Slot J.C."/>
        </authorList>
    </citation>
    <scope>NUCLEOTIDE SEQUENCE [LARGE SCALE GENOMIC DNA]</scope>
    <source>
        <strain evidence="1 2">SRW20</strain>
    </source>
</reference>
<organism evidence="1 2">
    <name type="scientific">Gymnopilus dilepis</name>
    <dbReference type="NCBI Taxonomy" id="231916"/>
    <lineage>
        <taxon>Eukaryota</taxon>
        <taxon>Fungi</taxon>
        <taxon>Dikarya</taxon>
        <taxon>Basidiomycota</taxon>
        <taxon>Agaricomycotina</taxon>
        <taxon>Agaricomycetes</taxon>
        <taxon>Agaricomycetidae</taxon>
        <taxon>Agaricales</taxon>
        <taxon>Agaricineae</taxon>
        <taxon>Hymenogastraceae</taxon>
        <taxon>Gymnopilus</taxon>
    </lineage>
</organism>
<keyword evidence="2" id="KW-1185">Reference proteome</keyword>
<evidence type="ECO:0000313" key="1">
    <source>
        <dbReference type="EMBL" id="PPQ85722.1"/>
    </source>
</evidence>
<dbReference type="Proteomes" id="UP000284706">
    <property type="component" value="Unassembled WGS sequence"/>
</dbReference>
<protein>
    <submittedName>
        <fullName evidence="1">Uncharacterized protein</fullName>
    </submittedName>
</protein>
<accession>A0A409X4Q8</accession>
<dbReference type="STRING" id="231916.A0A409X4Q8"/>
<comment type="caution">
    <text evidence="1">The sequence shown here is derived from an EMBL/GenBank/DDBJ whole genome shotgun (WGS) entry which is preliminary data.</text>
</comment>
<proteinExistence type="predicted"/>
<dbReference type="OrthoDB" id="3244185at2759"/>
<dbReference type="AlphaFoldDB" id="A0A409X4Q8"/>
<evidence type="ECO:0000313" key="2">
    <source>
        <dbReference type="Proteomes" id="UP000284706"/>
    </source>
</evidence>
<feature type="non-terminal residue" evidence="1">
    <location>
        <position position="1"/>
    </location>
</feature>
<dbReference type="InParanoid" id="A0A409X4Q8"/>
<dbReference type="EMBL" id="NHYE01004233">
    <property type="protein sequence ID" value="PPQ85722.1"/>
    <property type="molecule type" value="Genomic_DNA"/>
</dbReference>
<gene>
    <name evidence="1" type="ORF">CVT26_005467</name>
</gene>